<keyword evidence="1" id="KW-0812">Transmembrane</keyword>
<feature type="transmembrane region" description="Helical" evidence="1">
    <location>
        <begin position="337"/>
        <end position="358"/>
    </location>
</feature>
<comment type="caution">
    <text evidence="2">The sequence shown here is derived from an EMBL/GenBank/DDBJ whole genome shotgun (WGS) entry which is preliminary data.</text>
</comment>
<feature type="transmembrane region" description="Helical" evidence="1">
    <location>
        <begin position="449"/>
        <end position="469"/>
    </location>
</feature>
<proteinExistence type="predicted"/>
<reference evidence="2 3" key="1">
    <citation type="submission" date="2015-07" db="EMBL/GenBank/DDBJ databases">
        <title>The genome of Pseudoloma neurophilia, a relevant intracellular parasite of the zebrafish.</title>
        <authorList>
            <person name="Ndikumana S."/>
            <person name="Pelin A."/>
            <person name="Sanders J."/>
            <person name="Corradi N."/>
        </authorList>
    </citation>
    <scope>NUCLEOTIDE SEQUENCE [LARGE SCALE GENOMIC DNA]</scope>
    <source>
        <strain evidence="2 3">MK1</strain>
    </source>
</reference>
<name>A0A0R0M7Y5_9MICR</name>
<keyword evidence="3" id="KW-1185">Reference proteome</keyword>
<accession>A0A0R0M7Y5</accession>
<organism evidence="2 3">
    <name type="scientific">Pseudoloma neurophilia</name>
    <dbReference type="NCBI Taxonomy" id="146866"/>
    <lineage>
        <taxon>Eukaryota</taxon>
        <taxon>Fungi</taxon>
        <taxon>Fungi incertae sedis</taxon>
        <taxon>Microsporidia</taxon>
        <taxon>Pseudoloma</taxon>
    </lineage>
</organism>
<keyword evidence="1" id="KW-1133">Transmembrane helix</keyword>
<feature type="transmembrane region" description="Helical" evidence="1">
    <location>
        <begin position="383"/>
        <end position="400"/>
    </location>
</feature>
<feature type="transmembrane region" description="Helical" evidence="1">
    <location>
        <begin position="250"/>
        <end position="273"/>
    </location>
</feature>
<evidence type="ECO:0000313" key="2">
    <source>
        <dbReference type="EMBL" id="KRH94459.1"/>
    </source>
</evidence>
<dbReference type="EMBL" id="LGUB01000071">
    <property type="protein sequence ID" value="KRH94459.1"/>
    <property type="molecule type" value="Genomic_DNA"/>
</dbReference>
<dbReference type="AlphaFoldDB" id="A0A0R0M7Y5"/>
<gene>
    <name evidence="2" type="ORF">M153_252000656</name>
</gene>
<dbReference type="OrthoDB" id="2192796at2759"/>
<evidence type="ECO:0000256" key="1">
    <source>
        <dbReference type="SAM" id="Phobius"/>
    </source>
</evidence>
<feature type="transmembrane region" description="Helical" evidence="1">
    <location>
        <begin position="124"/>
        <end position="142"/>
    </location>
</feature>
<protein>
    <submittedName>
        <fullName evidence="2">Putative Autophagy-related protein 9 protein</fullName>
    </submittedName>
</protein>
<keyword evidence="1" id="KW-0472">Membrane</keyword>
<dbReference type="VEuPathDB" id="MicrosporidiaDB:M153_252000656"/>
<evidence type="ECO:0000313" key="3">
    <source>
        <dbReference type="Proteomes" id="UP000051530"/>
    </source>
</evidence>
<feature type="transmembrane region" description="Helical" evidence="1">
    <location>
        <begin position="94"/>
        <end position="112"/>
    </location>
</feature>
<sequence>MNLLVMFQILISNEIYLFLFYCLNMSQTSSQKLLDDESIELSYISEELGRIEYKNTVTITHFVEKNHFTHFIDLTYNYYLCPLKIYIFEKCKKILTMSIFVTVLSIIISYFWHFNEKKFELVLISKWMVFLVLTMIFIQLLFSISSIKNRYTGHFIFKYIYNLNPAVKFIEILANIKRVCAVHYKVSIPDMAILNIITFKDDIYRYLIFKNVCKTFFYTSFSEKCYKYFFPMDFRTIDEKIYQTSQKINYFLIFGMILLSPIICIVVFISQMVDLIKTGNDFSDFSILDYTALAKVKLRKSGILPHIYSKRLLISKKYAIRAKVAPVKNALDVLRRFLIVLCSTLILVLSLILLKMIFYQRNLFNFKFDLYSLDLIIFKDHKFEIKFIHLLYFIAGLFYIKKILDCGPPVTHSKHKSFKKWTKLMKSDEKYTQTTQVFLNDILKNNMFLILRECMAPFIVPFVILSMNYNMKELYDKAKKSTIFRESQRYFKYTDAKHTIIYDKFL</sequence>
<feature type="transmembrane region" description="Helical" evidence="1">
    <location>
        <begin position="6"/>
        <end position="23"/>
    </location>
</feature>
<dbReference type="Proteomes" id="UP000051530">
    <property type="component" value="Unassembled WGS sequence"/>
</dbReference>